<feature type="chain" id="PRO_5046761152" evidence="1">
    <location>
        <begin position="23"/>
        <end position="264"/>
    </location>
</feature>
<proteinExistence type="predicted"/>
<protein>
    <submittedName>
        <fullName evidence="2">Uncharacterized protein</fullName>
    </submittedName>
</protein>
<dbReference type="EMBL" id="CP096205">
    <property type="protein sequence ID" value="UPQ79462.1"/>
    <property type="molecule type" value="Genomic_DNA"/>
</dbReference>
<accession>A0ABY4KJ58</accession>
<evidence type="ECO:0000313" key="3">
    <source>
        <dbReference type="Proteomes" id="UP000830583"/>
    </source>
</evidence>
<keyword evidence="1" id="KW-0732">Signal</keyword>
<name>A0ABY4KJ58_9FLAO</name>
<dbReference type="Proteomes" id="UP000830583">
    <property type="component" value="Chromosome"/>
</dbReference>
<evidence type="ECO:0000313" key="2">
    <source>
        <dbReference type="EMBL" id="UPQ79462.1"/>
    </source>
</evidence>
<organism evidence="2 3">
    <name type="scientific">Flavobacterium azooxidireducens</name>
    <dbReference type="NCBI Taxonomy" id="1871076"/>
    <lineage>
        <taxon>Bacteria</taxon>
        <taxon>Pseudomonadati</taxon>
        <taxon>Bacteroidota</taxon>
        <taxon>Flavobacteriia</taxon>
        <taxon>Flavobacteriales</taxon>
        <taxon>Flavobacteriaceae</taxon>
        <taxon>Flavobacterium</taxon>
    </lineage>
</organism>
<feature type="signal peptide" evidence="1">
    <location>
        <begin position="1"/>
        <end position="22"/>
    </location>
</feature>
<reference evidence="2" key="1">
    <citation type="submission" date="2022-04" db="EMBL/GenBank/DDBJ databases">
        <title>Consumption of N2O by Flavobacterium azooxidireducens sp. nov. isolated from Decomposing Leaf Litter of Phragmites australis (Cav.).</title>
        <authorList>
            <person name="Behrendt U."/>
            <person name="Spanner T."/>
            <person name="Augustin J."/>
            <person name="Horn M.A."/>
            <person name="Kolb S."/>
            <person name="Ulrich A."/>
        </authorList>
    </citation>
    <scope>NUCLEOTIDE SEQUENCE</scope>
    <source>
        <strain evidence="2">IGB 4-14</strain>
    </source>
</reference>
<evidence type="ECO:0000256" key="1">
    <source>
        <dbReference type="SAM" id="SignalP"/>
    </source>
</evidence>
<sequence>MKTILKSTATILVAIFSITTSAQVIKSSSNSARKIKPNVVKITPPSKQENIKLEDINEWLCPKELLRGDREYDGNGPRVKCEVNIRLSSNQREIWADIKLWAQETVHDWSTTEGTWTRKVYDAPYGKTINKIVSNTGSRTEFISQAAGFQFLVPGADVQAGMNKFFEGHAIPFEVLKAHGVVPKEVIDAHGAPLKLTGEVINNLVSSYFKGNTVYKVPSLDGALVKFFHIVGDTGGDDISNDDNCNDDTRIEKIEFFPLTVEFK</sequence>
<gene>
    <name evidence="2" type="ORF">M0M57_01170</name>
</gene>
<keyword evidence="3" id="KW-1185">Reference proteome</keyword>
<dbReference type="RefSeq" id="WP_248434608.1">
    <property type="nucleotide sequence ID" value="NZ_CP096205.1"/>
</dbReference>